<keyword evidence="1" id="KW-1133">Transmembrane helix</keyword>
<keyword evidence="1" id="KW-0812">Transmembrane</keyword>
<keyword evidence="4" id="KW-1185">Reference proteome</keyword>
<sequence>MKTITLVIFGAFLYFANAEFTVSLLTGSDGVITSTFTDSVFLSLPPCSLAGQSVNLQYNNTATKEIKTLRDIFKVPLCRFRRALAVVTETNGHFIITKELGYQVKDLTNGTQYSLQYIVGAERSNVLEATTKTASDYAQLDEGLPAHSGAMVVITVLLSVAMFLLVLGLIVTLFLSNSDD</sequence>
<accession>A0A9D3QE07</accession>
<organism evidence="3 4">
    <name type="scientific">Megalops atlanticus</name>
    <name type="common">Tarpon</name>
    <name type="synonym">Clupea gigantea</name>
    <dbReference type="NCBI Taxonomy" id="7932"/>
    <lineage>
        <taxon>Eukaryota</taxon>
        <taxon>Metazoa</taxon>
        <taxon>Chordata</taxon>
        <taxon>Craniata</taxon>
        <taxon>Vertebrata</taxon>
        <taxon>Euteleostomi</taxon>
        <taxon>Actinopterygii</taxon>
        <taxon>Neopterygii</taxon>
        <taxon>Teleostei</taxon>
        <taxon>Elopiformes</taxon>
        <taxon>Megalopidae</taxon>
        <taxon>Megalops</taxon>
    </lineage>
</organism>
<dbReference type="Pfam" id="PF07353">
    <property type="entry name" value="Uroplakin_II"/>
    <property type="match status" value="1"/>
</dbReference>
<keyword evidence="1" id="KW-0472">Membrane</keyword>
<dbReference type="OrthoDB" id="9947134at2759"/>
<evidence type="ECO:0000256" key="2">
    <source>
        <dbReference type="SAM" id="SignalP"/>
    </source>
</evidence>
<dbReference type="EMBL" id="JAFDVH010000003">
    <property type="protein sequence ID" value="KAG7483530.1"/>
    <property type="molecule type" value="Genomic_DNA"/>
</dbReference>
<evidence type="ECO:0000256" key="1">
    <source>
        <dbReference type="SAM" id="Phobius"/>
    </source>
</evidence>
<evidence type="ECO:0000313" key="3">
    <source>
        <dbReference type="EMBL" id="KAG7483530.1"/>
    </source>
</evidence>
<feature type="signal peptide" evidence="2">
    <location>
        <begin position="1"/>
        <end position="18"/>
    </location>
</feature>
<dbReference type="InterPro" id="IPR009952">
    <property type="entry name" value="Uroplakin-2"/>
</dbReference>
<dbReference type="Proteomes" id="UP001046870">
    <property type="component" value="Chromosome 3"/>
</dbReference>
<comment type="caution">
    <text evidence="3">The sequence shown here is derived from an EMBL/GenBank/DDBJ whole genome shotgun (WGS) entry which is preliminary data.</text>
</comment>
<dbReference type="PANTHER" id="PTHR17573">
    <property type="entry name" value="UROPLAKIN II"/>
    <property type="match status" value="1"/>
</dbReference>
<evidence type="ECO:0000313" key="4">
    <source>
        <dbReference type="Proteomes" id="UP001046870"/>
    </source>
</evidence>
<reference evidence="3" key="1">
    <citation type="submission" date="2021-01" db="EMBL/GenBank/DDBJ databases">
        <authorList>
            <person name="Zahm M."/>
            <person name="Roques C."/>
            <person name="Cabau C."/>
            <person name="Klopp C."/>
            <person name="Donnadieu C."/>
            <person name="Jouanno E."/>
            <person name="Lampietro C."/>
            <person name="Louis A."/>
            <person name="Herpin A."/>
            <person name="Echchiki A."/>
            <person name="Berthelot C."/>
            <person name="Parey E."/>
            <person name="Roest-Crollius H."/>
            <person name="Braasch I."/>
            <person name="Postlethwait J."/>
            <person name="Bobe J."/>
            <person name="Montfort J."/>
            <person name="Bouchez O."/>
            <person name="Begum T."/>
            <person name="Mejri S."/>
            <person name="Adams A."/>
            <person name="Chen W.-J."/>
            <person name="Guiguen Y."/>
        </authorList>
    </citation>
    <scope>NUCLEOTIDE SEQUENCE</scope>
    <source>
        <strain evidence="3">YG-15Mar2019-1</strain>
        <tissue evidence="3">Brain</tissue>
    </source>
</reference>
<proteinExistence type="predicted"/>
<dbReference type="AlphaFoldDB" id="A0A9D3QE07"/>
<evidence type="ECO:0008006" key="5">
    <source>
        <dbReference type="Google" id="ProtNLM"/>
    </source>
</evidence>
<name>A0A9D3QE07_MEGAT</name>
<gene>
    <name evidence="3" type="ORF">MATL_G00039380</name>
</gene>
<protein>
    <recommendedName>
        <fullName evidence="5">Uroplakin-2</fullName>
    </recommendedName>
</protein>
<dbReference type="PANTHER" id="PTHR17573:SF0">
    <property type="entry name" value="UROPLAKIN-2"/>
    <property type="match status" value="1"/>
</dbReference>
<feature type="chain" id="PRO_5038759106" description="Uroplakin-2" evidence="2">
    <location>
        <begin position="19"/>
        <end position="180"/>
    </location>
</feature>
<feature type="transmembrane region" description="Helical" evidence="1">
    <location>
        <begin position="150"/>
        <end position="175"/>
    </location>
</feature>
<keyword evidence="2" id="KW-0732">Signal</keyword>